<keyword evidence="1" id="KW-1133">Transmembrane helix</keyword>
<reference evidence="2 3" key="1">
    <citation type="journal article" date="2016" name="Nat. Commun.">
        <title>Thousands of microbial genomes shed light on interconnected biogeochemical processes in an aquifer system.</title>
        <authorList>
            <person name="Anantharaman K."/>
            <person name="Brown C.T."/>
            <person name="Hug L.A."/>
            <person name="Sharon I."/>
            <person name="Castelle C.J."/>
            <person name="Probst A.J."/>
            <person name="Thomas B.C."/>
            <person name="Singh A."/>
            <person name="Wilkins M.J."/>
            <person name="Karaoz U."/>
            <person name="Brodie E.L."/>
            <person name="Williams K.H."/>
            <person name="Hubbard S.S."/>
            <person name="Banfield J.F."/>
        </authorList>
    </citation>
    <scope>NUCLEOTIDE SEQUENCE [LARGE SCALE GENOMIC DNA]</scope>
</reference>
<dbReference type="EMBL" id="MFLD01000021">
    <property type="protein sequence ID" value="OGG60055.1"/>
    <property type="molecule type" value="Genomic_DNA"/>
</dbReference>
<protein>
    <recommendedName>
        <fullName evidence="4">Sugar ABC transporter substrate-binding protein</fullName>
    </recommendedName>
</protein>
<evidence type="ECO:0000313" key="3">
    <source>
        <dbReference type="Proteomes" id="UP000178042"/>
    </source>
</evidence>
<dbReference type="PANTHER" id="PTHR43649:SF12">
    <property type="entry name" value="DIACETYLCHITOBIOSE BINDING PROTEIN DASA"/>
    <property type="match status" value="1"/>
</dbReference>
<evidence type="ECO:0000313" key="2">
    <source>
        <dbReference type="EMBL" id="OGG60055.1"/>
    </source>
</evidence>
<dbReference type="SUPFAM" id="SSF53850">
    <property type="entry name" value="Periplasmic binding protein-like II"/>
    <property type="match status" value="1"/>
</dbReference>
<dbReference type="AlphaFoldDB" id="A0A1F6DF56"/>
<feature type="transmembrane region" description="Helical" evidence="1">
    <location>
        <begin position="7"/>
        <end position="29"/>
    </location>
</feature>
<dbReference type="Proteomes" id="UP000178042">
    <property type="component" value="Unassembled WGS sequence"/>
</dbReference>
<dbReference type="Pfam" id="PF01547">
    <property type="entry name" value="SBP_bac_1"/>
    <property type="match status" value="1"/>
</dbReference>
<organism evidence="2 3">
    <name type="scientific">Candidatus Kaiserbacteria bacterium RIFCSPHIGHO2_02_FULL_49_16</name>
    <dbReference type="NCBI Taxonomy" id="1798490"/>
    <lineage>
        <taxon>Bacteria</taxon>
        <taxon>Candidatus Kaiseribacteriota</taxon>
    </lineage>
</organism>
<evidence type="ECO:0008006" key="4">
    <source>
        <dbReference type="Google" id="ProtNLM"/>
    </source>
</evidence>
<evidence type="ECO:0000256" key="1">
    <source>
        <dbReference type="SAM" id="Phobius"/>
    </source>
</evidence>
<accession>A0A1F6DF56</accession>
<comment type="caution">
    <text evidence="2">The sequence shown here is derived from an EMBL/GenBank/DDBJ whole genome shotgun (WGS) entry which is preliminary data.</text>
</comment>
<proteinExistence type="predicted"/>
<gene>
    <name evidence="2" type="ORF">A3C86_03185</name>
</gene>
<dbReference type="Gene3D" id="3.40.190.10">
    <property type="entry name" value="Periplasmic binding protein-like II"/>
    <property type="match status" value="1"/>
</dbReference>
<keyword evidence="1" id="KW-0472">Membrane</keyword>
<name>A0A1F6DF56_9BACT</name>
<sequence>MAKLSIFQIAILITFGALGVVGILIFAFANTSSSTTNIGPVTIWGDINSQAMNSVLKNISDANPDFDQVKYAEKDPVTYQSDLVNALASGTGPDLFILRQNQLIQNAERVIPIPSSSLPLERFNTLFIDASSVFYDQRGVLGIPIVADPLVLYWNKDMLNADGYAKPPGTWTEVQEMGVKMQRRNDAGGIVKSAIALGEYANVTNAKEILSVLIFQLGGQIVSRDGSGNLVAGLLSGGTGSSQTAENALRFYTEFANPSKSYYSWNRALPASLNAFAAGDLALYIGFASEGQLIARMNPNLSFDVASLPQIKTGTLAVNTARVYGISISRTTKNQTGAFAVASQFASPTSGMGQQLATALGIPSALRDVLALPAKGAGELYRREALISRSWIDPNPAKTSSAFRAMIENVTSGALSLSEAVSRANQEIDAGI</sequence>
<dbReference type="InterPro" id="IPR050490">
    <property type="entry name" value="Bact_solute-bd_prot1"/>
</dbReference>
<dbReference type="PANTHER" id="PTHR43649">
    <property type="entry name" value="ARABINOSE-BINDING PROTEIN-RELATED"/>
    <property type="match status" value="1"/>
</dbReference>
<keyword evidence="1" id="KW-0812">Transmembrane</keyword>
<dbReference type="InterPro" id="IPR006059">
    <property type="entry name" value="SBP"/>
</dbReference>